<name>K9WN83_9CYAN</name>
<dbReference type="Proteomes" id="UP000010471">
    <property type="component" value="Chromosome"/>
</dbReference>
<dbReference type="RefSeq" id="WP_015185757.1">
    <property type="nucleotide sequence ID" value="NC_019738.1"/>
</dbReference>
<proteinExistence type="predicted"/>
<organism evidence="1 2">
    <name type="scientific">Allocoleopsis franciscana PCC 7113</name>
    <dbReference type="NCBI Taxonomy" id="1173027"/>
    <lineage>
        <taxon>Bacteria</taxon>
        <taxon>Bacillati</taxon>
        <taxon>Cyanobacteriota</taxon>
        <taxon>Cyanophyceae</taxon>
        <taxon>Coleofasciculales</taxon>
        <taxon>Coleofasciculaceae</taxon>
        <taxon>Allocoleopsis</taxon>
        <taxon>Allocoleopsis franciscana</taxon>
    </lineage>
</organism>
<accession>K9WN83</accession>
<evidence type="ECO:0000313" key="1">
    <source>
        <dbReference type="EMBL" id="AFZ21628.1"/>
    </source>
</evidence>
<dbReference type="HOGENOM" id="CLU_3185861_0_0_3"/>
<dbReference type="AlphaFoldDB" id="K9WN83"/>
<reference evidence="1 2" key="1">
    <citation type="submission" date="2012-06" db="EMBL/GenBank/DDBJ databases">
        <title>Finished chromosome of genome of Microcoleus sp. PCC 7113.</title>
        <authorList>
            <consortium name="US DOE Joint Genome Institute"/>
            <person name="Gugger M."/>
            <person name="Coursin T."/>
            <person name="Rippka R."/>
            <person name="Tandeau De Marsac N."/>
            <person name="Huntemann M."/>
            <person name="Wei C.-L."/>
            <person name="Han J."/>
            <person name="Detter J.C."/>
            <person name="Han C."/>
            <person name="Tapia R."/>
            <person name="Chen A."/>
            <person name="Kyrpides N."/>
            <person name="Mavromatis K."/>
            <person name="Markowitz V."/>
            <person name="Szeto E."/>
            <person name="Ivanova N."/>
            <person name="Pagani I."/>
            <person name="Pati A."/>
            <person name="Goodwin L."/>
            <person name="Nordberg H.P."/>
            <person name="Cantor M.N."/>
            <person name="Hua S.X."/>
            <person name="Woyke T."/>
            <person name="Kerfeld C.A."/>
        </authorList>
    </citation>
    <scope>NUCLEOTIDE SEQUENCE [LARGE SCALE GENOMIC DNA]</scope>
    <source>
        <strain evidence="1 2">PCC 7113</strain>
    </source>
</reference>
<sequence length="46" mass="5116">MKCDQHRPIVADQGIKVGVMVDNIQRGIHPMIPLDPTSCQGFISRL</sequence>
<evidence type="ECO:0000313" key="2">
    <source>
        <dbReference type="Proteomes" id="UP000010471"/>
    </source>
</evidence>
<dbReference type="EMBL" id="CP003630">
    <property type="protein sequence ID" value="AFZ21628.1"/>
    <property type="molecule type" value="Genomic_DNA"/>
</dbReference>
<dbReference type="KEGG" id="mic:Mic7113_6028"/>
<protein>
    <submittedName>
        <fullName evidence="1">Uncharacterized protein</fullName>
    </submittedName>
</protein>
<keyword evidence="2" id="KW-1185">Reference proteome</keyword>
<gene>
    <name evidence="1" type="ORF">Mic7113_6028</name>
</gene>